<dbReference type="Pfam" id="PF00571">
    <property type="entry name" value="CBS"/>
    <property type="match status" value="2"/>
</dbReference>
<dbReference type="EC" id="3.6.1.1" evidence="2"/>
<gene>
    <name evidence="10" type="ORF">BHU72_06140</name>
</gene>
<dbReference type="Pfam" id="PF02833">
    <property type="entry name" value="DHHA2"/>
    <property type="match status" value="1"/>
</dbReference>
<reference evidence="10 11" key="1">
    <citation type="submission" date="2016-09" db="EMBL/GenBank/DDBJ databases">
        <title>Desulfuribacillus arsenicus sp. nov., an obligately anaerobic, dissimilatory arsenic- and antimonate-reducing bacterium isolated from anoxic sediments.</title>
        <authorList>
            <person name="Abin C.A."/>
            <person name="Hollibaugh J.T."/>
        </authorList>
    </citation>
    <scope>NUCLEOTIDE SEQUENCE [LARGE SCALE GENOMIC DNA]</scope>
    <source>
        <strain evidence="10 11">MLFW-2</strain>
    </source>
</reference>
<evidence type="ECO:0000256" key="3">
    <source>
        <dbReference type="ARBA" id="ARBA00022723"/>
    </source>
</evidence>
<dbReference type="CDD" id="cd02205">
    <property type="entry name" value="CBS_pair_SF"/>
    <property type="match status" value="1"/>
</dbReference>
<dbReference type="RefSeq" id="WP_069702514.1">
    <property type="nucleotide sequence ID" value="NZ_MJAT01000033.1"/>
</dbReference>
<dbReference type="PANTHER" id="PTHR12112">
    <property type="entry name" value="BNIP - RELATED"/>
    <property type="match status" value="1"/>
</dbReference>
<evidence type="ECO:0000313" key="10">
    <source>
        <dbReference type="EMBL" id="OEH85187.1"/>
    </source>
</evidence>
<dbReference type="GO" id="GO:0004427">
    <property type="term" value="F:inorganic diphosphate phosphatase activity"/>
    <property type="evidence" value="ECO:0007669"/>
    <property type="project" value="UniProtKB-EC"/>
</dbReference>
<feature type="domain" description="CBS" evidence="9">
    <location>
        <begin position="74"/>
        <end position="130"/>
    </location>
</feature>
<dbReference type="GO" id="GO:0005737">
    <property type="term" value="C:cytoplasm"/>
    <property type="evidence" value="ECO:0007669"/>
    <property type="project" value="InterPro"/>
</dbReference>
<accession>A0A1E5L4W1</accession>
<dbReference type="Gene3D" id="3.10.310.20">
    <property type="entry name" value="DHHA2 domain"/>
    <property type="match status" value="1"/>
</dbReference>
<dbReference type="STRING" id="1390249.BHU72_06140"/>
<dbReference type="InterPro" id="IPR000644">
    <property type="entry name" value="CBS_dom"/>
</dbReference>
<keyword evidence="11" id="KW-1185">Reference proteome</keyword>
<dbReference type="InterPro" id="IPR038763">
    <property type="entry name" value="DHH_sf"/>
</dbReference>
<evidence type="ECO:0000256" key="6">
    <source>
        <dbReference type="ARBA" id="ARBA00032535"/>
    </source>
</evidence>
<evidence type="ECO:0000256" key="8">
    <source>
        <dbReference type="PROSITE-ProRule" id="PRU00703"/>
    </source>
</evidence>
<comment type="cofactor">
    <cofactor evidence="1">
        <name>Mn(2+)</name>
        <dbReference type="ChEBI" id="CHEBI:29035"/>
    </cofactor>
</comment>
<keyword evidence="4" id="KW-0378">Hydrolase</keyword>
<keyword evidence="8" id="KW-0129">CBS domain</keyword>
<evidence type="ECO:0000256" key="7">
    <source>
        <dbReference type="ARBA" id="ARBA00047820"/>
    </source>
</evidence>
<dbReference type="AlphaFoldDB" id="A0A1E5L4W1"/>
<dbReference type="FunFam" id="3.90.1640.10:FF:000001">
    <property type="entry name" value="Probable manganese-dependent inorganic pyrophosphatase"/>
    <property type="match status" value="1"/>
</dbReference>
<dbReference type="SMART" id="SM01131">
    <property type="entry name" value="DHHA2"/>
    <property type="match status" value="1"/>
</dbReference>
<dbReference type="EMBL" id="MJAT01000033">
    <property type="protein sequence ID" value="OEH85187.1"/>
    <property type="molecule type" value="Genomic_DNA"/>
</dbReference>
<dbReference type="InterPro" id="IPR004097">
    <property type="entry name" value="DHHA2"/>
</dbReference>
<dbReference type="InterPro" id="IPR001667">
    <property type="entry name" value="DDH_dom"/>
</dbReference>
<comment type="caution">
    <text evidence="10">The sequence shown here is derived from an EMBL/GenBank/DDBJ whole genome shotgun (WGS) entry which is preliminary data.</text>
</comment>
<sequence>MSKKVYVLGHKNPDTDSFCAASAYARLKNRIGEEQVVAGRLGEPSTETRWVYEFWKEQFPEFVADVKLHAKDIMNQDLLVVNNGTSLLEVGEKIRATKNNHAFVCCTEGKPMGIVTLGDLGEFCLEKVTENASATAVDVNAILHQPVSDLMKTELVAIDEEADMEKVKSIVLNHRFRSFPVVSADHKVIGTISRQEIITAKPKQVILVDHNERSQAVSGIDEAEVIEVVDHHRIGDIQTSGPIFFRVEPVGCSCTVVANLYRMYGLEPEPSYAGLMLSAIISDTVLFRSPTCTKEDVRVAEDLAKICGVDLQEYGMQLLGSSSPLTSNTATEVLNTDLKDFKLGNKLLMIGQVMMTDNAKFRERKEELLEEMRATLKKNNADFVGLMCTNILEEATYFLVVGDEEIAEKSFGKKVEAHEVHLPGVLSRKKQIVPPVTKALS</sequence>
<dbReference type="SUPFAM" id="SSF54631">
    <property type="entry name" value="CBS-domain pair"/>
    <property type="match status" value="1"/>
</dbReference>
<dbReference type="Proteomes" id="UP000095255">
    <property type="component" value="Unassembled WGS sequence"/>
</dbReference>
<dbReference type="PANTHER" id="PTHR12112:SF22">
    <property type="entry name" value="MANGANESE-DEPENDENT INORGANIC PYROPHOSPHATASE-RELATED"/>
    <property type="match status" value="1"/>
</dbReference>
<dbReference type="InterPro" id="IPR046342">
    <property type="entry name" value="CBS_dom_sf"/>
</dbReference>
<dbReference type="Gene3D" id="3.90.1640.10">
    <property type="entry name" value="inorganic pyrophosphatase (n-terminal core)"/>
    <property type="match status" value="1"/>
</dbReference>
<dbReference type="Gene3D" id="3.10.580.10">
    <property type="entry name" value="CBS-domain"/>
    <property type="match status" value="1"/>
</dbReference>
<protein>
    <recommendedName>
        <fullName evidence="2">inorganic diphosphatase</fullName>
        <ecNumber evidence="2">3.6.1.1</ecNumber>
    </recommendedName>
    <alternativeName>
        <fullName evidence="6">Pyrophosphate phospho-hydrolase</fullName>
    </alternativeName>
</protein>
<dbReference type="NCBIfam" id="NF011443">
    <property type="entry name" value="PRK14869.1-5"/>
    <property type="match status" value="1"/>
</dbReference>
<evidence type="ECO:0000256" key="4">
    <source>
        <dbReference type="ARBA" id="ARBA00022801"/>
    </source>
</evidence>
<dbReference type="SUPFAM" id="SSF64182">
    <property type="entry name" value="DHH phosphoesterases"/>
    <property type="match status" value="1"/>
</dbReference>
<dbReference type="InterPro" id="IPR038222">
    <property type="entry name" value="DHHA2_dom_sf"/>
</dbReference>
<evidence type="ECO:0000259" key="9">
    <source>
        <dbReference type="PROSITE" id="PS51371"/>
    </source>
</evidence>
<keyword evidence="5" id="KW-0464">Manganese</keyword>
<dbReference type="PROSITE" id="PS51371">
    <property type="entry name" value="CBS"/>
    <property type="match status" value="2"/>
</dbReference>
<evidence type="ECO:0000256" key="1">
    <source>
        <dbReference type="ARBA" id="ARBA00001936"/>
    </source>
</evidence>
<comment type="catalytic activity">
    <reaction evidence="7">
        <text>diphosphate + H2O = 2 phosphate + H(+)</text>
        <dbReference type="Rhea" id="RHEA:24576"/>
        <dbReference type="ChEBI" id="CHEBI:15377"/>
        <dbReference type="ChEBI" id="CHEBI:15378"/>
        <dbReference type="ChEBI" id="CHEBI:33019"/>
        <dbReference type="ChEBI" id="CHEBI:43474"/>
        <dbReference type="EC" id="3.6.1.1"/>
    </reaction>
</comment>
<organism evidence="10 11">
    <name type="scientific">Desulfuribacillus stibiiarsenatis</name>
    <dbReference type="NCBI Taxonomy" id="1390249"/>
    <lineage>
        <taxon>Bacteria</taxon>
        <taxon>Bacillati</taxon>
        <taxon>Bacillota</taxon>
        <taxon>Desulfuribacillia</taxon>
        <taxon>Desulfuribacillales</taxon>
        <taxon>Desulfuribacillaceae</taxon>
        <taxon>Desulfuribacillus</taxon>
    </lineage>
</organism>
<name>A0A1E5L4W1_9FIRM</name>
<evidence type="ECO:0000313" key="11">
    <source>
        <dbReference type="Proteomes" id="UP000095255"/>
    </source>
</evidence>
<dbReference type="Pfam" id="PF01368">
    <property type="entry name" value="DHH"/>
    <property type="match status" value="1"/>
</dbReference>
<feature type="domain" description="CBS" evidence="9">
    <location>
        <begin position="151"/>
        <end position="208"/>
    </location>
</feature>
<dbReference type="NCBIfam" id="NF003877">
    <property type="entry name" value="PRK05427.1"/>
    <property type="match status" value="1"/>
</dbReference>
<proteinExistence type="predicted"/>
<dbReference type="SMART" id="SM00116">
    <property type="entry name" value="CBS"/>
    <property type="match status" value="2"/>
</dbReference>
<dbReference type="GO" id="GO:0046872">
    <property type="term" value="F:metal ion binding"/>
    <property type="evidence" value="ECO:0007669"/>
    <property type="project" value="UniProtKB-KW"/>
</dbReference>
<keyword evidence="3" id="KW-0479">Metal-binding</keyword>
<evidence type="ECO:0000256" key="5">
    <source>
        <dbReference type="ARBA" id="ARBA00023211"/>
    </source>
</evidence>
<evidence type="ECO:0000256" key="2">
    <source>
        <dbReference type="ARBA" id="ARBA00012146"/>
    </source>
</evidence>